<evidence type="ECO:0000256" key="1">
    <source>
        <dbReference type="ARBA" id="ARBA00004479"/>
    </source>
</evidence>
<dbReference type="GO" id="GO:0016020">
    <property type="term" value="C:membrane"/>
    <property type="evidence" value="ECO:0007669"/>
    <property type="project" value="UniProtKB-SubCell"/>
</dbReference>
<evidence type="ECO:0000256" key="9">
    <source>
        <dbReference type="ARBA" id="ARBA00023180"/>
    </source>
</evidence>
<protein>
    <submittedName>
        <fullName evidence="11">LRR-RLK</fullName>
    </submittedName>
</protein>
<dbReference type="InterPro" id="IPR013210">
    <property type="entry name" value="LRR_N_plant-typ"/>
</dbReference>
<evidence type="ECO:0000313" key="11">
    <source>
        <dbReference type="EMBL" id="MBX28164.1"/>
    </source>
</evidence>
<sequence>MCCSIYVCRVTERETKIATGKRSHSDFYFVLSCMPMECRFTRKHYCFWVLIHVAFVGVLESCLEEERLGLLSIKDHFKLYNGDASEFLPSWTDDPVADCCSWERVKCNNATMVTQLSLDELPLSPNDGQMVLNMSLFAPFKELLNLSLSHNDFTVCNQNYEFKVLKNLVTLDLSYNNFNVTIPGKHHKSLKFLLLWQN</sequence>
<dbReference type="SUPFAM" id="SSF52058">
    <property type="entry name" value="L domain-like"/>
    <property type="match status" value="1"/>
</dbReference>
<name>A0A2P2MDB8_RHIMU</name>
<evidence type="ECO:0000256" key="8">
    <source>
        <dbReference type="ARBA" id="ARBA00023170"/>
    </source>
</evidence>
<keyword evidence="3" id="KW-0812">Transmembrane</keyword>
<comment type="subcellular location">
    <subcellularLocation>
        <location evidence="1">Membrane</location>
        <topology evidence="1">Single-pass type I membrane protein</topology>
    </subcellularLocation>
</comment>
<reference evidence="11" key="1">
    <citation type="submission" date="2018-02" db="EMBL/GenBank/DDBJ databases">
        <title>Rhizophora mucronata_Transcriptome.</title>
        <authorList>
            <person name="Meera S.P."/>
            <person name="Sreeshan A."/>
            <person name="Augustine A."/>
        </authorList>
    </citation>
    <scope>NUCLEOTIDE SEQUENCE</scope>
    <source>
        <tissue evidence="11">Leaf</tissue>
    </source>
</reference>
<keyword evidence="2" id="KW-0433">Leucine-rich repeat</keyword>
<dbReference type="InterPro" id="IPR046956">
    <property type="entry name" value="RLP23-like"/>
</dbReference>
<evidence type="ECO:0000256" key="4">
    <source>
        <dbReference type="ARBA" id="ARBA00022729"/>
    </source>
</evidence>
<evidence type="ECO:0000256" key="5">
    <source>
        <dbReference type="ARBA" id="ARBA00022737"/>
    </source>
</evidence>
<keyword evidence="9" id="KW-0325">Glycoprotein</keyword>
<keyword evidence="6" id="KW-1133">Transmembrane helix</keyword>
<accession>A0A2P2MDB8</accession>
<organism evidence="11">
    <name type="scientific">Rhizophora mucronata</name>
    <name type="common">Asiatic mangrove</name>
    <dbReference type="NCBI Taxonomy" id="61149"/>
    <lineage>
        <taxon>Eukaryota</taxon>
        <taxon>Viridiplantae</taxon>
        <taxon>Streptophyta</taxon>
        <taxon>Embryophyta</taxon>
        <taxon>Tracheophyta</taxon>
        <taxon>Spermatophyta</taxon>
        <taxon>Magnoliopsida</taxon>
        <taxon>eudicotyledons</taxon>
        <taxon>Gunneridae</taxon>
        <taxon>Pentapetalae</taxon>
        <taxon>rosids</taxon>
        <taxon>fabids</taxon>
        <taxon>Malpighiales</taxon>
        <taxon>Rhizophoraceae</taxon>
        <taxon>Rhizophora</taxon>
    </lineage>
</organism>
<evidence type="ECO:0000256" key="7">
    <source>
        <dbReference type="ARBA" id="ARBA00023136"/>
    </source>
</evidence>
<dbReference type="PANTHER" id="PTHR48063">
    <property type="entry name" value="LRR RECEPTOR-LIKE KINASE"/>
    <property type="match status" value="1"/>
</dbReference>
<keyword evidence="5" id="KW-0677">Repeat</keyword>
<dbReference type="PANTHER" id="PTHR48063:SF35">
    <property type="entry name" value="RECEPTOR-LIKE PROTEIN 12"/>
    <property type="match status" value="1"/>
</dbReference>
<dbReference type="Gene3D" id="3.80.10.10">
    <property type="entry name" value="Ribonuclease Inhibitor"/>
    <property type="match status" value="1"/>
</dbReference>
<feature type="domain" description="Leucine-rich repeat-containing N-terminal plant-type" evidence="10">
    <location>
        <begin position="64"/>
        <end position="108"/>
    </location>
</feature>
<evidence type="ECO:0000256" key="2">
    <source>
        <dbReference type="ARBA" id="ARBA00022614"/>
    </source>
</evidence>
<dbReference type="Pfam" id="PF08263">
    <property type="entry name" value="LRRNT_2"/>
    <property type="match status" value="1"/>
</dbReference>
<evidence type="ECO:0000256" key="6">
    <source>
        <dbReference type="ARBA" id="ARBA00022989"/>
    </source>
</evidence>
<keyword evidence="8" id="KW-0675">Receptor</keyword>
<dbReference type="EMBL" id="GGEC01047680">
    <property type="protein sequence ID" value="MBX28164.1"/>
    <property type="molecule type" value="Transcribed_RNA"/>
</dbReference>
<proteinExistence type="predicted"/>
<keyword evidence="4" id="KW-0732">Signal</keyword>
<evidence type="ECO:0000259" key="10">
    <source>
        <dbReference type="Pfam" id="PF08263"/>
    </source>
</evidence>
<keyword evidence="7" id="KW-0472">Membrane</keyword>
<evidence type="ECO:0000256" key="3">
    <source>
        <dbReference type="ARBA" id="ARBA00022692"/>
    </source>
</evidence>
<dbReference type="AlphaFoldDB" id="A0A2P2MDB8"/>
<dbReference type="InterPro" id="IPR032675">
    <property type="entry name" value="LRR_dom_sf"/>
</dbReference>